<evidence type="ECO:0000256" key="5">
    <source>
        <dbReference type="ARBA" id="ARBA00022679"/>
    </source>
</evidence>
<name>A0A9D1GGL7_9BACT</name>
<evidence type="ECO:0000256" key="1">
    <source>
        <dbReference type="ARBA" id="ARBA00005051"/>
    </source>
</evidence>
<evidence type="ECO:0000256" key="10">
    <source>
        <dbReference type="ARBA" id="ARBA00029409"/>
    </source>
</evidence>
<protein>
    <recommendedName>
        <fullName evidence="4">2-amino-4-hydroxy-6-hydroxymethyldihydropteridine pyrophosphokinase</fullName>
        <ecNumber evidence="3">2.7.6.3</ecNumber>
    </recommendedName>
    <alternativeName>
        <fullName evidence="11">6-hydroxymethyl-7,8-dihydropterin pyrophosphokinase</fullName>
    </alternativeName>
    <alternativeName>
        <fullName evidence="12">7,8-dihydro-6-hydroxymethylpterin-pyrophosphokinase</fullName>
    </alternativeName>
</protein>
<evidence type="ECO:0000256" key="9">
    <source>
        <dbReference type="ARBA" id="ARBA00022909"/>
    </source>
</evidence>
<dbReference type="GO" id="GO:0046656">
    <property type="term" value="P:folic acid biosynthetic process"/>
    <property type="evidence" value="ECO:0007669"/>
    <property type="project" value="UniProtKB-KW"/>
</dbReference>
<evidence type="ECO:0000256" key="8">
    <source>
        <dbReference type="ARBA" id="ARBA00022840"/>
    </source>
</evidence>
<evidence type="ECO:0000256" key="2">
    <source>
        <dbReference type="ARBA" id="ARBA00005810"/>
    </source>
</evidence>
<evidence type="ECO:0000256" key="3">
    <source>
        <dbReference type="ARBA" id="ARBA00013253"/>
    </source>
</evidence>
<comment type="similarity">
    <text evidence="2">Belongs to the HPPK family.</text>
</comment>
<dbReference type="GO" id="GO:0005524">
    <property type="term" value="F:ATP binding"/>
    <property type="evidence" value="ECO:0007669"/>
    <property type="project" value="UniProtKB-KW"/>
</dbReference>
<comment type="caution">
    <text evidence="14">The sequence shown here is derived from an EMBL/GenBank/DDBJ whole genome shotgun (WGS) entry which is preliminary data.</text>
</comment>
<dbReference type="PANTHER" id="PTHR43071:SF1">
    <property type="entry name" value="2-AMINO-4-HYDROXY-6-HYDROXYMETHYLDIHYDROPTERIDINE PYROPHOSPHOKINASE"/>
    <property type="match status" value="1"/>
</dbReference>
<evidence type="ECO:0000256" key="11">
    <source>
        <dbReference type="ARBA" id="ARBA00029766"/>
    </source>
</evidence>
<sequence length="130" mass="14853">MDKMGREAIISIGSNVPDKRERVEKACEELKNRFYSFQVSSIYTTPAVGRCAGQPDYCNAVARFSTTDDYETLRLFFKTMESDYGRVRHSDAVALIPLDIDIVMWDGAVLRQRDMGQEYMRIGLEQLGLL</sequence>
<dbReference type="InterPro" id="IPR000550">
    <property type="entry name" value="Hppk"/>
</dbReference>
<accession>A0A9D1GGL7</accession>
<comment type="function">
    <text evidence="10">Catalyzes the transfer of pyrophosphate from adenosine triphosphate (ATP) to 6-hydroxymethyl-7,8-dihydropterin, an enzymatic step in folate biosynthesis pathway.</text>
</comment>
<gene>
    <name evidence="14" type="ORF">IAD06_07155</name>
</gene>
<keyword evidence="5" id="KW-0808">Transferase</keyword>
<evidence type="ECO:0000259" key="13">
    <source>
        <dbReference type="Pfam" id="PF01288"/>
    </source>
</evidence>
<dbReference type="InterPro" id="IPR035907">
    <property type="entry name" value="Hppk_sf"/>
</dbReference>
<evidence type="ECO:0000256" key="6">
    <source>
        <dbReference type="ARBA" id="ARBA00022741"/>
    </source>
</evidence>
<keyword evidence="8" id="KW-0067">ATP-binding</keyword>
<dbReference type="PANTHER" id="PTHR43071">
    <property type="entry name" value="2-AMINO-4-HYDROXY-6-HYDROXYMETHYLDIHYDROPTERIDINE PYROPHOSPHOKINASE"/>
    <property type="match status" value="1"/>
</dbReference>
<keyword evidence="6" id="KW-0547">Nucleotide-binding</keyword>
<keyword evidence="7" id="KW-0418">Kinase</keyword>
<dbReference type="GO" id="GO:0003848">
    <property type="term" value="F:2-amino-4-hydroxy-6-hydroxymethyldihydropteridine diphosphokinase activity"/>
    <property type="evidence" value="ECO:0007669"/>
    <property type="project" value="UniProtKB-EC"/>
</dbReference>
<dbReference type="GO" id="GO:0016301">
    <property type="term" value="F:kinase activity"/>
    <property type="evidence" value="ECO:0007669"/>
    <property type="project" value="UniProtKB-KW"/>
</dbReference>
<evidence type="ECO:0000256" key="7">
    <source>
        <dbReference type="ARBA" id="ARBA00022777"/>
    </source>
</evidence>
<dbReference type="Proteomes" id="UP000886722">
    <property type="component" value="Unassembled WGS sequence"/>
</dbReference>
<dbReference type="Pfam" id="PF01288">
    <property type="entry name" value="HPPK"/>
    <property type="match status" value="1"/>
</dbReference>
<proteinExistence type="inferred from homology"/>
<dbReference type="Gene3D" id="3.30.70.560">
    <property type="entry name" value="7,8-Dihydro-6-hydroxymethylpterin-pyrophosphokinase HPPK"/>
    <property type="match status" value="1"/>
</dbReference>
<dbReference type="EMBL" id="DVKT01000054">
    <property type="protein sequence ID" value="HIT39799.1"/>
    <property type="molecule type" value="Genomic_DNA"/>
</dbReference>
<feature type="domain" description="7,8-dihydro-6-hydroxymethylpterin-pyrophosphokinase" evidence="13">
    <location>
        <begin position="9"/>
        <end position="109"/>
    </location>
</feature>
<dbReference type="EC" id="2.7.6.3" evidence="3"/>
<reference evidence="14" key="1">
    <citation type="submission" date="2020-10" db="EMBL/GenBank/DDBJ databases">
        <authorList>
            <person name="Gilroy R."/>
        </authorList>
    </citation>
    <scope>NUCLEOTIDE SEQUENCE</scope>
    <source>
        <strain evidence="14">21143</strain>
    </source>
</reference>
<dbReference type="SUPFAM" id="SSF55083">
    <property type="entry name" value="6-hydroxymethyl-7,8-dihydropterin pyrophosphokinase, HPPK"/>
    <property type="match status" value="1"/>
</dbReference>
<evidence type="ECO:0000313" key="14">
    <source>
        <dbReference type="EMBL" id="HIT39799.1"/>
    </source>
</evidence>
<dbReference type="AlphaFoldDB" id="A0A9D1GGL7"/>
<comment type="pathway">
    <text evidence="1">Cofactor biosynthesis; tetrahydrofolate biosynthesis; 2-amino-4-hydroxy-6-hydroxymethyl-7,8-dihydropteridine diphosphate from 7,8-dihydroneopterin triphosphate: step 4/4.</text>
</comment>
<keyword evidence="9" id="KW-0289">Folate biosynthesis</keyword>
<organism evidence="14 15">
    <name type="scientific">Candidatus Caccoplasma intestinavium</name>
    <dbReference type="NCBI Taxonomy" id="2840716"/>
    <lineage>
        <taxon>Bacteria</taxon>
        <taxon>Pseudomonadati</taxon>
        <taxon>Bacteroidota</taxon>
        <taxon>Bacteroidia</taxon>
        <taxon>Bacteroidales</taxon>
        <taxon>Bacteroidaceae</taxon>
        <taxon>Bacteroidaceae incertae sedis</taxon>
        <taxon>Candidatus Caccoplasma</taxon>
    </lineage>
</organism>
<reference evidence="14" key="2">
    <citation type="journal article" date="2021" name="PeerJ">
        <title>Extensive microbial diversity within the chicken gut microbiome revealed by metagenomics and culture.</title>
        <authorList>
            <person name="Gilroy R."/>
            <person name="Ravi A."/>
            <person name="Getino M."/>
            <person name="Pursley I."/>
            <person name="Horton D.L."/>
            <person name="Alikhan N.F."/>
            <person name="Baker D."/>
            <person name="Gharbi K."/>
            <person name="Hall N."/>
            <person name="Watson M."/>
            <person name="Adriaenssens E.M."/>
            <person name="Foster-Nyarko E."/>
            <person name="Jarju S."/>
            <person name="Secka A."/>
            <person name="Antonio M."/>
            <person name="Oren A."/>
            <person name="Chaudhuri R.R."/>
            <person name="La Ragione R."/>
            <person name="Hildebrand F."/>
            <person name="Pallen M.J."/>
        </authorList>
    </citation>
    <scope>NUCLEOTIDE SEQUENCE</scope>
    <source>
        <strain evidence="14">21143</strain>
    </source>
</reference>
<evidence type="ECO:0000313" key="15">
    <source>
        <dbReference type="Proteomes" id="UP000886722"/>
    </source>
</evidence>
<evidence type="ECO:0000256" key="4">
    <source>
        <dbReference type="ARBA" id="ARBA00016218"/>
    </source>
</evidence>
<evidence type="ECO:0000256" key="12">
    <source>
        <dbReference type="ARBA" id="ARBA00033413"/>
    </source>
</evidence>